<feature type="domain" description="N-acetyltransferase" evidence="1">
    <location>
        <begin position="3"/>
        <end position="150"/>
    </location>
</feature>
<name>A0A391NUI9_9EUKA</name>
<sequence length="150" mass="16733">MGDQIRRATVDDLPALQALARRVIDGCYRGFLGDEGVDWYIGSGESDREVAKHIDSTDVLVREGTVLGLVVCLDDLVHLLMVDVHAQRSGAGTLLLTHATDKMFQAGKGVIHVETFKGNDRAIAFYTKNNWTQVQRTGGEEERVFFEKRR</sequence>
<proteinExistence type="predicted"/>
<dbReference type="GO" id="GO:0016747">
    <property type="term" value="F:acyltransferase activity, transferring groups other than amino-acyl groups"/>
    <property type="evidence" value="ECO:0007669"/>
    <property type="project" value="InterPro"/>
</dbReference>
<reference evidence="2 3" key="1">
    <citation type="journal article" date="2018" name="PLoS ONE">
        <title>The draft genome of Kipferlia bialata reveals reductive genome evolution in fornicate parasites.</title>
        <authorList>
            <person name="Tanifuji G."/>
            <person name="Takabayashi S."/>
            <person name="Kume K."/>
            <person name="Takagi M."/>
            <person name="Nakayama T."/>
            <person name="Kamikawa R."/>
            <person name="Inagaki Y."/>
            <person name="Hashimoto T."/>
        </authorList>
    </citation>
    <scope>NUCLEOTIDE SEQUENCE [LARGE SCALE GENOMIC DNA]</scope>
    <source>
        <strain evidence="2">NY0173</strain>
    </source>
</reference>
<dbReference type="PROSITE" id="PS51186">
    <property type="entry name" value="GNAT"/>
    <property type="match status" value="1"/>
</dbReference>
<evidence type="ECO:0000313" key="2">
    <source>
        <dbReference type="EMBL" id="GCA62143.1"/>
    </source>
</evidence>
<dbReference type="InterPro" id="IPR016181">
    <property type="entry name" value="Acyl_CoA_acyltransferase"/>
</dbReference>
<accession>A0A391NUI9</accession>
<dbReference type="Gene3D" id="3.40.630.30">
    <property type="match status" value="1"/>
</dbReference>
<dbReference type="Proteomes" id="UP000265618">
    <property type="component" value="Unassembled WGS sequence"/>
</dbReference>
<dbReference type="Pfam" id="PF00583">
    <property type="entry name" value="Acetyltransf_1"/>
    <property type="match status" value="1"/>
</dbReference>
<dbReference type="EMBL" id="BDIP01000225">
    <property type="protein sequence ID" value="GCA62143.1"/>
    <property type="molecule type" value="Genomic_DNA"/>
</dbReference>
<comment type="caution">
    <text evidence="2">The sequence shown here is derived from an EMBL/GenBank/DDBJ whole genome shotgun (WGS) entry which is preliminary data.</text>
</comment>
<protein>
    <recommendedName>
        <fullName evidence="1">N-acetyltransferase domain-containing protein</fullName>
    </recommendedName>
</protein>
<gene>
    <name evidence="2" type="ORF">KIPB_001551</name>
</gene>
<evidence type="ECO:0000259" key="1">
    <source>
        <dbReference type="PROSITE" id="PS51186"/>
    </source>
</evidence>
<organism evidence="2 3">
    <name type="scientific">Kipferlia bialata</name>
    <dbReference type="NCBI Taxonomy" id="797122"/>
    <lineage>
        <taxon>Eukaryota</taxon>
        <taxon>Metamonada</taxon>
        <taxon>Carpediemonas-like organisms</taxon>
        <taxon>Kipferlia</taxon>
    </lineage>
</organism>
<dbReference type="SUPFAM" id="SSF55729">
    <property type="entry name" value="Acyl-CoA N-acyltransferases (Nat)"/>
    <property type="match status" value="1"/>
</dbReference>
<evidence type="ECO:0000313" key="3">
    <source>
        <dbReference type="Proteomes" id="UP000265618"/>
    </source>
</evidence>
<dbReference type="AlphaFoldDB" id="A0A391NUI9"/>
<dbReference type="InterPro" id="IPR000182">
    <property type="entry name" value="GNAT_dom"/>
</dbReference>
<keyword evidence="3" id="KW-1185">Reference proteome</keyword>